<evidence type="ECO:0000256" key="1">
    <source>
        <dbReference type="SAM" id="Phobius"/>
    </source>
</evidence>
<name>A0A5N6UCV7_ASPTM</name>
<dbReference type="Proteomes" id="UP000326950">
    <property type="component" value="Unassembled WGS sequence"/>
</dbReference>
<gene>
    <name evidence="2" type="ORF">BDV40DRAFT_281248</name>
</gene>
<feature type="transmembrane region" description="Helical" evidence="1">
    <location>
        <begin position="20"/>
        <end position="38"/>
    </location>
</feature>
<organism evidence="2 3">
    <name type="scientific">Aspergillus tamarii</name>
    <dbReference type="NCBI Taxonomy" id="41984"/>
    <lineage>
        <taxon>Eukaryota</taxon>
        <taxon>Fungi</taxon>
        <taxon>Dikarya</taxon>
        <taxon>Ascomycota</taxon>
        <taxon>Pezizomycotina</taxon>
        <taxon>Eurotiomycetes</taxon>
        <taxon>Eurotiomycetidae</taxon>
        <taxon>Eurotiales</taxon>
        <taxon>Aspergillaceae</taxon>
        <taxon>Aspergillus</taxon>
        <taxon>Aspergillus subgen. Circumdati</taxon>
    </lineage>
</organism>
<reference evidence="2 3" key="1">
    <citation type="submission" date="2019-04" db="EMBL/GenBank/DDBJ databases">
        <title>Friends and foes A comparative genomics study of 23 Aspergillus species from section Flavi.</title>
        <authorList>
            <consortium name="DOE Joint Genome Institute"/>
            <person name="Kjaerbolling I."/>
            <person name="Vesth T."/>
            <person name="Frisvad J.C."/>
            <person name="Nybo J.L."/>
            <person name="Theobald S."/>
            <person name="Kildgaard S."/>
            <person name="Isbrandt T."/>
            <person name="Kuo A."/>
            <person name="Sato A."/>
            <person name="Lyhne E.K."/>
            <person name="Kogle M.E."/>
            <person name="Wiebenga A."/>
            <person name="Kun R.S."/>
            <person name="Lubbers R.J."/>
            <person name="Makela M.R."/>
            <person name="Barry K."/>
            <person name="Chovatia M."/>
            <person name="Clum A."/>
            <person name="Daum C."/>
            <person name="Haridas S."/>
            <person name="He G."/>
            <person name="LaButti K."/>
            <person name="Lipzen A."/>
            <person name="Mondo S."/>
            <person name="Riley R."/>
            <person name="Salamov A."/>
            <person name="Simmons B.A."/>
            <person name="Magnuson J.K."/>
            <person name="Henrissat B."/>
            <person name="Mortensen U.H."/>
            <person name="Larsen T.O."/>
            <person name="Devries R.P."/>
            <person name="Grigoriev I.V."/>
            <person name="Machida M."/>
            <person name="Baker S.E."/>
            <person name="Andersen M.R."/>
        </authorList>
    </citation>
    <scope>NUCLEOTIDE SEQUENCE [LARGE SCALE GENOMIC DNA]</scope>
    <source>
        <strain evidence="2 3">CBS 117626</strain>
    </source>
</reference>
<dbReference type="EMBL" id="ML738763">
    <property type="protein sequence ID" value="KAE8156409.1"/>
    <property type="molecule type" value="Genomic_DNA"/>
</dbReference>
<keyword evidence="1" id="KW-1133">Transmembrane helix</keyword>
<keyword evidence="1" id="KW-0812">Transmembrane</keyword>
<proteinExistence type="predicted"/>
<keyword evidence="3" id="KW-1185">Reference proteome</keyword>
<protein>
    <submittedName>
        <fullName evidence="2">Uncharacterized protein</fullName>
    </submittedName>
</protein>
<sequence>MMLTHFQDFSLNRLSGLHCLSFLFFSSNIIKYICIYIYDKREGYKKKGRFLTQTDRQIHLCFSFVF</sequence>
<evidence type="ECO:0000313" key="2">
    <source>
        <dbReference type="EMBL" id="KAE8156409.1"/>
    </source>
</evidence>
<accession>A0A5N6UCV7</accession>
<dbReference type="AlphaFoldDB" id="A0A5N6UCV7"/>
<keyword evidence="1" id="KW-0472">Membrane</keyword>
<evidence type="ECO:0000313" key="3">
    <source>
        <dbReference type="Proteomes" id="UP000326950"/>
    </source>
</evidence>